<dbReference type="InterPro" id="IPR001214">
    <property type="entry name" value="SET_dom"/>
</dbReference>
<evidence type="ECO:0000313" key="2">
    <source>
        <dbReference type="EMBL" id="KAJ3183058.1"/>
    </source>
</evidence>
<comment type="caution">
    <text evidence="2">The sequence shown here is derived from an EMBL/GenBank/DDBJ whole genome shotgun (WGS) entry which is preliminary data.</text>
</comment>
<evidence type="ECO:0000259" key="1">
    <source>
        <dbReference type="PROSITE" id="PS50280"/>
    </source>
</evidence>
<name>A0AAD5TUC5_9FUNG</name>
<dbReference type="Proteomes" id="UP001212152">
    <property type="component" value="Unassembled WGS sequence"/>
</dbReference>
<reference evidence="2" key="1">
    <citation type="submission" date="2020-05" db="EMBL/GenBank/DDBJ databases">
        <title>Phylogenomic resolution of chytrid fungi.</title>
        <authorList>
            <person name="Stajich J.E."/>
            <person name="Amses K."/>
            <person name="Simmons R."/>
            <person name="Seto K."/>
            <person name="Myers J."/>
            <person name="Bonds A."/>
            <person name="Quandt C.A."/>
            <person name="Barry K."/>
            <person name="Liu P."/>
            <person name="Grigoriev I."/>
            <person name="Longcore J.E."/>
            <person name="James T.Y."/>
        </authorList>
    </citation>
    <scope>NUCLEOTIDE SEQUENCE</scope>
    <source>
        <strain evidence="2">JEL0379</strain>
    </source>
</reference>
<gene>
    <name evidence="2" type="ORF">HDU87_007480</name>
</gene>
<dbReference type="PANTHER" id="PTHR12350:SF19">
    <property type="entry name" value="SET DOMAIN-CONTAINING PROTEIN"/>
    <property type="match status" value="1"/>
</dbReference>
<dbReference type="PROSITE" id="PS50280">
    <property type="entry name" value="SET"/>
    <property type="match status" value="1"/>
</dbReference>
<dbReference type="EMBL" id="JADGJQ010000007">
    <property type="protein sequence ID" value="KAJ3183058.1"/>
    <property type="molecule type" value="Genomic_DNA"/>
</dbReference>
<feature type="domain" description="SET" evidence="1">
    <location>
        <begin position="15"/>
        <end position="109"/>
    </location>
</feature>
<protein>
    <recommendedName>
        <fullName evidence="1">SET domain-containing protein</fullName>
    </recommendedName>
</protein>
<keyword evidence="3" id="KW-1185">Reference proteome</keyword>
<dbReference type="InterPro" id="IPR046341">
    <property type="entry name" value="SET_dom_sf"/>
</dbReference>
<dbReference type="PANTHER" id="PTHR12350">
    <property type="entry name" value="HISTONE-LYSINE N-METHYLTRANSFERASE-RELATED"/>
    <property type="match status" value="1"/>
</dbReference>
<proteinExistence type="predicted"/>
<organism evidence="2 3">
    <name type="scientific">Geranomyces variabilis</name>
    <dbReference type="NCBI Taxonomy" id="109894"/>
    <lineage>
        <taxon>Eukaryota</taxon>
        <taxon>Fungi</taxon>
        <taxon>Fungi incertae sedis</taxon>
        <taxon>Chytridiomycota</taxon>
        <taxon>Chytridiomycota incertae sedis</taxon>
        <taxon>Chytridiomycetes</taxon>
        <taxon>Spizellomycetales</taxon>
        <taxon>Powellomycetaceae</taxon>
        <taxon>Geranomyces</taxon>
    </lineage>
</organism>
<dbReference type="Pfam" id="PF00856">
    <property type="entry name" value="SET"/>
    <property type="match status" value="1"/>
</dbReference>
<sequence>MATRHIDSPKYPHVVRVERNGSHTEFKSKLVAVRSFAKGEQIVAIEGHEDAVKRWSSVQIDTDRHIELNSELVFMNHSCNPSVNMETETMHVVATRDLKEGDELTFFYPSTEWDMSQPFACWCGAENCIKQVSGAKDVPAAGLANKYLAPHIRALLAAREKETL</sequence>
<dbReference type="Gene3D" id="2.170.270.10">
    <property type="entry name" value="SET domain"/>
    <property type="match status" value="1"/>
</dbReference>
<dbReference type="AlphaFoldDB" id="A0AAD5TUC5"/>
<accession>A0AAD5TUC5</accession>
<dbReference type="SUPFAM" id="SSF82199">
    <property type="entry name" value="SET domain"/>
    <property type="match status" value="1"/>
</dbReference>
<evidence type="ECO:0000313" key="3">
    <source>
        <dbReference type="Proteomes" id="UP001212152"/>
    </source>
</evidence>
<dbReference type="InterPro" id="IPR053201">
    <property type="entry name" value="Flavunoidine_N-MTase"/>
</dbReference>